<dbReference type="Proteomes" id="UP000299102">
    <property type="component" value="Unassembled WGS sequence"/>
</dbReference>
<gene>
    <name evidence="1" type="ORF">EVAR_67629_1</name>
</gene>
<evidence type="ECO:0000313" key="2">
    <source>
        <dbReference type="Proteomes" id="UP000299102"/>
    </source>
</evidence>
<dbReference type="Gene3D" id="2.30.30.140">
    <property type="match status" value="1"/>
</dbReference>
<comment type="caution">
    <text evidence="1">The sequence shown here is derived from an EMBL/GenBank/DDBJ whole genome shotgun (WGS) entry which is preliminary data.</text>
</comment>
<proteinExistence type="predicted"/>
<protein>
    <submittedName>
        <fullName evidence="1">Uncharacterized protein K02A2.6</fullName>
    </submittedName>
</protein>
<dbReference type="STRING" id="151549.A0A4C2ADB2"/>
<reference evidence="1 2" key="1">
    <citation type="journal article" date="2019" name="Commun. Biol.">
        <title>The bagworm genome reveals a unique fibroin gene that provides high tensile strength.</title>
        <authorList>
            <person name="Kono N."/>
            <person name="Nakamura H."/>
            <person name="Ohtoshi R."/>
            <person name="Tomita M."/>
            <person name="Numata K."/>
            <person name="Arakawa K."/>
        </authorList>
    </citation>
    <scope>NUCLEOTIDE SEQUENCE [LARGE SCALE GENOMIC DNA]</scope>
</reference>
<sequence length="124" mass="14767">MEDDKIQLHIKVREILFRYRATPLTNGQSPAKLYLGRDFRIKLNALRPAKLSKSILINPVVRHLRVGDRVQVRWYDQNKTVWMLGTIKAKFGRLHYRVELDNGYELKRHINQLYKSTVISPKRR</sequence>
<accession>A0A4C2ADB2</accession>
<organism evidence="1 2">
    <name type="scientific">Eumeta variegata</name>
    <name type="common">Bagworm moth</name>
    <name type="synonym">Eumeta japonica</name>
    <dbReference type="NCBI Taxonomy" id="151549"/>
    <lineage>
        <taxon>Eukaryota</taxon>
        <taxon>Metazoa</taxon>
        <taxon>Ecdysozoa</taxon>
        <taxon>Arthropoda</taxon>
        <taxon>Hexapoda</taxon>
        <taxon>Insecta</taxon>
        <taxon>Pterygota</taxon>
        <taxon>Neoptera</taxon>
        <taxon>Endopterygota</taxon>
        <taxon>Lepidoptera</taxon>
        <taxon>Glossata</taxon>
        <taxon>Ditrysia</taxon>
        <taxon>Tineoidea</taxon>
        <taxon>Psychidae</taxon>
        <taxon>Oiketicinae</taxon>
        <taxon>Eumeta</taxon>
    </lineage>
</organism>
<dbReference type="AlphaFoldDB" id="A0A4C2ADB2"/>
<name>A0A4C2ADB2_EUMVA</name>
<dbReference type="EMBL" id="BGZK01002895">
    <property type="protein sequence ID" value="GBP97204.1"/>
    <property type="molecule type" value="Genomic_DNA"/>
</dbReference>
<keyword evidence="2" id="KW-1185">Reference proteome</keyword>
<evidence type="ECO:0000313" key="1">
    <source>
        <dbReference type="EMBL" id="GBP97204.1"/>
    </source>
</evidence>
<dbReference type="OrthoDB" id="10058156at2759"/>